<gene>
    <name evidence="5" type="ORF">SYNPS1DRAFT_21082</name>
</gene>
<dbReference type="GO" id="GO:0006281">
    <property type="term" value="P:DNA repair"/>
    <property type="evidence" value="ECO:0007669"/>
    <property type="project" value="InterPro"/>
</dbReference>
<accession>A0A4P9Z489</accession>
<dbReference type="FunFam" id="3.40.50.10190:FF:000011">
    <property type="entry name" value="DNA repair protein REV1"/>
    <property type="match status" value="1"/>
</dbReference>
<keyword evidence="6" id="KW-1185">Reference proteome</keyword>
<evidence type="ECO:0008006" key="7">
    <source>
        <dbReference type="Google" id="ProtNLM"/>
    </source>
</evidence>
<evidence type="ECO:0000256" key="2">
    <source>
        <dbReference type="ARBA" id="ARBA00022634"/>
    </source>
</evidence>
<sequence length="569" mass="63864">MPGSVGRESYLPPRDFGEYVVCKRRKLAEQQQDELAALTKGVATQCLSSIFRGVAIYATGYIEPSAVKLRELVCLHGGRYEQYYNRSRVTHIVATTLTSAKFRQWRHAKIVRPAWIVDSVRKGRLLAWSHYCLYNAREYTDERAFWQKSRSPPQERARTIAKDAAEEACRPTSMRSLPTSATDENFVANYYASSRLHHLSSWKAELRDICAKLELSHAANVDTRRRVVMHIDMDCFFTSVAVRDRPELAGCPVGISHSTVTGSSSDLASCNYEARAYGLKNGMRVGEALKKCPHLVLLPYEFAQYKAIFAEYAAQIQAVSCDEALLGFPLDRFLPGDIAENAQRMAREIRDKIHAATRCTASQAKPNGQHFLNPAEAQPVLDRLPVKRLPGVGWSLDKRLKDKHIETGGDLRKIALNTLQCWFGTSTGQMLYSFARGIDERPLQTTSNRQSISTNVSWGVRFVHTHQVEKFIGELAEEVARRTVKEGVVGRMIVYKRKPDAVDHAYKVFGHGDCDILQQGHMLSTATQEAGVIKETSWRLFGQMNLLVADVRGIGIQLLKLASINKDSG</sequence>
<evidence type="ECO:0000259" key="3">
    <source>
        <dbReference type="PROSITE" id="PS50172"/>
    </source>
</evidence>
<dbReference type="CDD" id="cd17719">
    <property type="entry name" value="BRCT_Rev1"/>
    <property type="match status" value="1"/>
</dbReference>
<dbReference type="AlphaFoldDB" id="A0A4P9Z489"/>
<dbReference type="PROSITE" id="PS50172">
    <property type="entry name" value="BRCT"/>
    <property type="match status" value="1"/>
</dbReference>
<dbReference type="Gene3D" id="3.40.1170.60">
    <property type="match status" value="1"/>
</dbReference>
<dbReference type="Pfam" id="PF00817">
    <property type="entry name" value="IMS"/>
    <property type="match status" value="1"/>
</dbReference>
<dbReference type="GO" id="GO:0003684">
    <property type="term" value="F:damaged DNA binding"/>
    <property type="evidence" value="ECO:0007669"/>
    <property type="project" value="InterPro"/>
</dbReference>
<protein>
    <recommendedName>
        <fullName evidence="7">DNA repair protein REV1</fullName>
    </recommendedName>
</protein>
<dbReference type="Gene3D" id="3.40.50.10190">
    <property type="entry name" value="BRCT domain"/>
    <property type="match status" value="1"/>
</dbReference>
<dbReference type="InterPro" id="IPR043128">
    <property type="entry name" value="Rev_trsase/Diguanyl_cyclase"/>
</dbReference>
<dbReference type="SMART" id="SM00292">
    <property type="entry name" value="BRCT"/>
    <property type="match status" value="1"/>
</dbReference>
<dbReference type="GO" id="GO:0017125">
    <property type="term" value="F:deoxycytidyl transferase activity"/>
    <property type="evidence" value="ECO:0007669"/>
    <property type="project" value="TreeGrafter"/>
</dbReference>
<dbReference type="Gene3D" id="3.30.70.270">
    <property type="match status" value="1"/>
</dbReference>
<dbReference type="PANTHER" id="PTHR45990">
    <property type="entry name" value="DNA REPAIR PROTEIN REV1"/>
    <property type="match status" value="1"/>
</dbReference>
<dbReference type="SUPFAM" id="SSF56672">
    <property type="entry name" value="DNA/RNA polymerases"/>
    <property type="match status" value="1"/>
</dbReference>
<dbReference type="Pfam" id="PF11799">
    <property type="entry name" value="IMS_C"/>
    <property type="match status" value="1"/>
</dbReference>
<evidence type="ECO:0000259" key="4">
    <source>
        <dbReference type="PROSITE" id="PS50173"/>
    </source>
</evidence>
<dbReference type="InterPro" id="IPR017961">
    <property type="entry name" value="DNA_pol_Y-fam_little_finger"/>
</dbReference>
<proteinExistence type="inferred from homology"/>
<dbReference type="GO" id="GO:0003887">
    <property type="term" value="F:DNA-directed DNA polymerase activity"/>
    <property type="evidence" value="ECO:0007669"/>
    <property type="project" value="InterPro"/>
</dbReference>
<keyword evidence="2" id="KW-0237">DNA synthesis</keyword>
<dbReference type="Gene3D" id="3.30.1490.100">
    <property type="entry name" value="DNA polymerase, Y-family, little finger domain"/>
    <property type="match status" value="1"/>
</dbReference>
<reference evidence="6" key="1">
    <citation type="journal article" date="2018" name="Nat. Microbiol.">
        <title>Leveraging single-cell genomics to expand the fungal tree of life.</title>
        <authorList>
            <person name="Ahrendt S.R."/>
            <person name="Quandt C.A."/>
            <person name="Ciobanu D."/>
            <person name="Clum A."/>
            <person name="Salamov A."/>
            <person name="Andreopoulos B."/>
            <person name="Cheng J.F."/>
            <person name="Woyke T."/>
            <person name="Pelin A."/>
            <person name="Henrissat B."/>
            <person name="Reynolds N.K."/>
            <person name="Benny G.L."/>
            <person name="Smith M.E."/>
            <person name="James T.Y."/>
            <person name="Grigoriev I.V."/>
        </authorList>
    </citation>
    <scope>NUCLEOTIDE SEQUENCE [LARGE SCALE GENOMIC DNA]</scope>
    <source>
        <strain evidence="6">Benny S71-1</strain>
    </source>
</reference>
<name>A0A4P9Z489_9FUNG</name>
<feature type="domain" description="BRCT" evidence="3">
    <location>
        <begin position="46"/>
        <end position="133"/>
    </location>
</feature>
<dbReference type="InterPro" id="IPR053848">
    <property type="entry name" value="IMS_HHH_1"/>
</dbReference>
<evidence type="ECO:0000313" key="5">
    <source>
        <dbReference type="EMBL" id="RKP27377.1"/>
    </source>
</evidence>
<dbReference type="Gene3D" id="1.10.150.20">
    <property type="entry name" value="5' to 3' exonuclease, C-terminal subdomain"/>
    <property type="match status" value="1"/>
</dbReference>
<dbReference type="InterPro" id="IPR001357">
    <property type="entry name" value="BRCT_dom"/>
</dbReference>
<evidence type="ECO:0000313" key="6">
    <source>
        <dbReference type="Proteomes" id="UP000278143"/>
    </source>
</evidence>
<dbReference type="Gene3D" id="6.10.250.1490">
    <property type="match status" value="1"/>
</dbReference>
<dbReference type="SUPFAM" id="SSF100879">
    <property type="entry name" value="Lesion bypass DNA polymerase (Y-family), little finger domain"/>
    <property type="match status" value="1"/>
</dbReference>
<dbReference type="GO" id="GO:0005634">
    <property type="term" value="C:nucleus"/>
    <property type="evidence" value="ECO:0007669"/>
    <property type="project" value="TreeGrafter"/>
</dbReference>
<dbReference type="Proteomes" id="UP000278143">
    <property type="component" value="Unassembled WGS sequence"/>
</dbReference>
<dbReference type="PROSITE" id="PS50173">
    <property type="entry name" value="UMUC"/>
    <property type="match status" value="1"/>
</dbReference>
<organism evidence="5 6">
    <name type="scientific">Syncephalis pseudoplumigaleata</name>
    <dbReference type="NCBI Taxonomy" id="1712513"/>
    <lineage>
        <taxon>Eukaryota</taxon>
        <taxon>Fungi</taxon>
        <taxon>Fungi incertae sedis</taxon>
        <taxon>Zoopagomycota</taxon>
        <taxon>Zoopagomycotina</taxon>
        <taxon>Zoopagomycetes</taxon>
        <taxon>Zoopagales</taxon>
        <taxon>Piptocephalidaceae</taxon>
        <taxon>Syncephalis</taxon>
    </lineage>
</organism>
<feature type="domain" description="UmuC" evidence="4">
    <location>
        <begin position="228"/>
        <end position="393"/>
    </location>
</feature>
<dbReference type="OrthoDB" id="427711at2759"/>
<dbReference type="Pfam" id="PF21999">
    <property type="entry name" value="IMS_HHH_1"/>
    <property type="match status" value="1"/>
</dbReference>
<dbReference type="InterPro" id="IPR036420">
    <property type="entry name" value="BRCT_dom_sf"/>
</dbReference>
<dbReference type="EMBL" id="KZ989218">
    <property type="protein sequence ID" value="RKP27377.1"/>
    <property type="molecule type" value="Genomic_DNA"/>
</dbReference>
<dbReference type="GO" id="GO:0042276">
    <property type="term" value="P:error-prone translesion synthesis"/>
    <property type="evidence" value="ECO:0007669"/>
    <property type="project" value="TreeGrafter"/>
</dbReference>
<dbReference type="InterPro" id="IPR043502">
    <property type="entry name" value="DNA/RNA_pol_sf"/>
</dbReference>
<comment type="similarity">
    <text evidence="1">Belongs to the DNA polymerase type-Y family.</text>
</comment>
<dbReference type="PANTHER" id="PTHR45990:SF1">
    <property type="entry name" value="DNA REPAIR PROTEIN REV1"/>
    <property type="match status" value="1"/>
</dbReference>
<dbReference type="Pfam" id="PF16589">
    <property type="entry name" value="BRCT_2"/>
    <property type="match status" value="1"/>
</dbReference>
<dbReference type="InterPro" id="IPR001126">
    <property type="entry name" value="UmuC"/>
</dbReference>
<dbReference type="SUPFAM" id="SSF52113">
    <property type="entry name" value="BRCT domain"/>
    <property type="match status" value="1"/>
</dbReference>
<dbReference type="InterPro" id="IPR036775">
    <property type="entry name" value="DNA_pol_Y-fam_lit_finger_sf"/>
</dbReference>
<evidence type="ECO:0000256" key="1">
    <source>
        <dbReference type="ARBA" id="ARBA00010945"/>
    </source>
</evidence>
<dbReference type="GO" id="GO:0070987">
    <property type="term" value="P:error-free translesion synthesis"/>
    <property type="evidence" value="ECO:0007669"/>
    <property type="project" value="TreeGrafter"/>
</dbReference>